<evidence type="ECO:0000313" key="2">
    <source>
        <dbReference type="Proteomes" id="UP001180081"/>
    </source>
</evidence>
<dbReference type="Proteomes" id="UP001180081">
    <property type="component" value="Unassembled WGS sequence"/>
</dbReference>
<protein>
    <recommendedName>
        <fullName evidence="3">HEAT repeat domain-containing protein</fullName>
    </recommendedName>
</protein>
<gene>
    <name evidence="1" type="ORF">QWZ03_13475</name>
</gene>
<evidence type="ECO:0008006" key="3">
    <source>
        <dbReference type="Google" id="ProtNLM"/>
    </source>
</evidence>
<comment type="caution">
    <text evidence="1">The sequence shown here is derived from an EMBL/GenBank/DDBJ whole genome shotgun (WGS) entry which is preliminary data.</text>
</comment>
<organism evidence="1 2">
    <name type="scientific">Chitinimonas viridis</name>
    <dbReference type="NCBI Taxonomy" id="664880"/>
    <lineage>
        <taxon>Bacteria</taxon>
        <taxon>Pseudomonadati</taxon>
        <taxon>Pseudomonadota</taxon>
        <taxon>Betaproteobacteria</taxon>
        <taxon>Neisseriales</taxon>
        <taxon>Chitinibacteraceae</taxon>
        <taxon>Chitinimonas</taxon>
    </lineage>
</organism>
<keyword evidence="2" id="KW-1185">Reference proteome</keyword>
<proteinExistence type="predicted"/>
<sequence>MNSKVRSSQMPPSEQTEELLRLLALPESDYWYDIACIDARARLEACGERLYTELLTLIDGISPLQQEHLAYILGESSAIAEVAILETLEKSPHSEVAFRAREALHGIYPRKA</sequence>
<reference evidence="1" key="1">
    <citation type="journal article" date="2014" name="Int. J. Syst. Evol. Microbiol.">
        <title>Complete genome of a new Firmicutes species belonging to the dominant human colonic microbiota ('Ruminococcus bicirculans') reveals two chromosomes and a selective capacity to utilize plant glucans.</title>
        <authorList>
            <consortium name="NISC Comparative Sequencing Program"/>
            <person name="Wegmann U."/>
            <person name="Louis P."/>
            <person name="Goesmann A."/>
            <person name="Henrissat B."/>
            <person name="Duncan S.H."/>
            <person name="Flint H.J."/>
        </authorList>
    </citation>
    <scope>NUCLEOTIDE SEQUENCE</scope>
    <source>
        <strain evidence="1">CECT 7703</strain>
    </source>
</reference>
<dbReference type="EMBL" id="JAUFPU010000018">
    <property type="protein sequence ID" value="MDN3577778.1"/>
    <property type="molecule type" value="Genomic_DNA"/>
</dbReference>
<name>A0ABT8B684_9NEIS</name>
<accession>A0ABT8B684</accession>
<reference evidence="1" key="2">
    <citation type="submission" date="2023-06" db="EMBL/GenBank/DDBJ databases">
        <authorList>
            <person name="Lucena T."/>
            <person name="Sun Q."/>
        </authorList>
    </citation>
    <scope>NUCLEOTIDE SEQUENCE</scope>
    <source>
        <strain evidence="1">CECT 7703</strain>
    </source>
</reference>
<evidence type="ECO:0000313" key="1">
    <source>
        <dbReference type="EMBL" id="MDN3577778.1"/>
    </source>
</evidence>